<organism evidence="2 3">
    <name type="scientific">Empedobacter falsenii</name>
    <dbReference type="NCBI Taxonomy" id="343874"/>
    <lineage>
        <taxon>Bacteria</taxon>
        <taxon>Pseudomonadati</taxon>
        <taxon>Bacteroidota</taxon>
        <taxon>Flavobacteriia</taxon>
        <taxon>Flavobacteriales</taxon>
        <taxon>Weeksellaceae</taxon>
        <taxon>Empedobacter</taxon>
    </lineage>
</organism>
<proteinExistence type="predicted"/>
<evidence type="ECO:0008006" key="4">
    <source>
        <dbReference type="Google" id="ProtNLM"/>
    </source>
</evidence>
<sequence length="176" mass="20149">MLSRFFSILGCFLLFTSIMFAQKVTTSKFGDISYEMTQKQVAALTPNKLALYDVNNPEMPEQDIELNGIKYHISYYRNLKTKQFEVYMVSSVSAQLSTLSGIKIGSSLDDLWKAYKKYDISVQDIFEDDETKSVRAFAINDLDNGCTLDFYLKNNKVVKMVLSNESGFLNNNIYEN</sequence>
<dbReference type="EMBL" id="UFXS01000001">
    <property type="protein sequence ID" value="STD59401.1"/>
    <property type="molecule type" value="Genomic_DNA"/>
</dbReference>
<evidence type="ECO:0000256" key="1">
    <source>
        <dbReference type="SAM" id="SignalP"/>
    </source>
</evidence>
<keyword evidence="1" id="KW-0732">Signal</keyword>
<protein>
    <recommendedName>
        <fullName evidence="4">Beta-lactamase-inhibitor-like PepSY-like domain-containing protein</fullName>
    </recommendedName>
</protein>
<accession>A0A376GGP5</accession>
<evidence type="ECO:0000313" key="3">
    <source>
        <dbReference type="Proteomes" id="UP000254737"/>
    </source>
</evidence>
<name>A0A376GGP5_9FLAO</name>
<feature type="signal peptide" evidence="1">
    <location>
        <begin position="1"/>
        <end position="21"/>
    </location>
</feature>
<dbReference type="Proteomes" id="UP000254737">
    <property type="component" value="Unassembled WGS sequence"/>
</dbReference>
<reference evidence="2 3" key="1">
    <citation type="submission" date="2018-06" db="EMBL/GenBank/DDBJ databases">
        <authorList>
            <consortium name="Pathogen Informatics"/>
            <person name="Doyle S."/>
        </authorList>
    </citation>
    <scope>NUCLEOTIDE SEQUENCE [LARGE SCALE GENOMIC DNA]</scope>
    <source>
        <strain evidence="2 3">NCTC13456</strain>
    </source>
</reference>
<dbReference type="STRING" id="343874.GCA_000805695_02632"/>
<gene>
    <name evidence="2" type="ORF">NCTC13456_03052</name>
</gene>
<feature type="chain" id="PRO_5016597485" description="Beta-lactamase-inhibitor-like PepSY-like domain-containing protein" evidence="1">
    <location>
        <begin position="22"/>
        <end position="176"/>
    </location>
</feature>
<evidence type="ECO:0000313" key="2">
    <source>
        <dbReference type="EMBL" id="STD59401.1"/>
    </source>
</evidence>
<dbReference type="AlphaFoldDB" id="A0A376GGP5"/>